<keyword evidence="3" id="KW-1185">Reference proteome</keyword>
<comment type="caution">
    <text evidence="2">The sequence shown here is derived from an EMBL/GenBank/DDBJ whole genome shotgun (WGS) entry which is preliminary data.</text>
</comment>
<evidence type="ECO:0000313" key="3">
    <source>
        <dbReference type="Proteomes" id="UP001345963"/>
    </source>
</evidence>
<reference evidence="2 3" key="1">
    <citation type="submission" date="2021-07" db="EMBL/GenBank/DDBJ databases">
        <authorList>
            <person name="Palmer J.M."/>
        </authorList>
    </citation>
    <scope>NUCLEOTIDE SEQUENCE [LARGE SCALE GENOMIC DNA]</scope>
    <source>
        <strain evidence="2 3">AT_MEX2019</strain>
        <tissue evidence="2">Muscle</tissue>
    </source>
</reference>
<evidence type="ECO:0000256" key="1">
    <source>
        <dbReference type="SAM" id="MobiDB-lite"/>
    </source>
</evidence>
<evidence type="ECO:0000313" key="2">
    <source>
        <dbReference type="EMBL" id="MED6240856.1"/>
    </source>
</evidence>
<dbReference type="EMBL" id="JAHUTI010027347">
    <property type="protein sequence ID" value="MED6240856.1"/>
    <property type="molecule type" value="Genomic_DNA"/>
</dbReference>
<dbReference type="Proteomes" id="UP001345963">
    <property type="component" value="Unassembled WGS sequence"/>
</dbReference>
<proteinExistence type="predicted"/>
<organism evidence="2 3">
    <name type="scientific">Ataeniobius toweri</name>
    <dbReference type="NCBI Taxonomy" id="208326"/>
    <lineage>
        <taxon>Eukaryota</taxon>
        <taxon>Metazoa</taxon>
        <taxon>Chordata</taxon>
        <taxon>Craniata</taxon>
        <taxon>Vertebrata</taxon>
        <taxon>Euteleostomi</taxon>
        <taxon>Actinopterygii</taxon>
        <taxon>Neopterygii</taxon>
        <taxon>Teleostei</taxon>
        <taxon>Neoteleostei</taxon>
        <taxon>Acanthomorphata</taxon>
        <taxon>Ovalentaria</taxon>
        <taxon>Atherinomorphae</taxon>
        <taxon>Cyprinodontiformes</taxon>
        <taxon>Goodeidae</taxon>
        <taxon>Ataeniobius</taxon>
    </lineage>
</organism>
<feature type="region of interest" description="Disordered" evidence="1">
    <location>
        <begin position="83"/>
        <end position="106"/>
    </location>
</feature>
<sequence length="106" mass="12214">MRNYFKNEKKKLPCRTSAWQDRCNLLLLLEPFCQINLMTFVQFSGVAYCVLEQPLFDTLCQHGSVLTCTRPVVTPHGCSPQDYSFPSQHNGTEKTSDPRWLGKQPF</sequence>
<name>A0ABU7ASX0_9TELE</name>
<protein>
    <submittedName>
        <fullName evidence="2">Uncharacterized protein</fullName>
    </submittedName>
</protein>
<accession>A0ABU7ASX0</accession>
<gene>
    <name evidence="2" type="ORF">ATANTOWER_029561</name>
</gene>